<keyword evidence="7 8" id="KW-0030">Aminoacyl-tRNA synthetase</keyword>
<dbReference type="InterPro" id="IPR002302">
    <property type="entry name" value="Leu-tRNA-ligase"/>
</dbReference>
<keyword evidence="3" id="KW-0436">Ligase</keyword>
<evidence type="ECO:0000256" key="4">
    <source>
        <dbReference type="ARBA" id="ARBA00022741"/>
    </source>
</evidence>
<dbReference type="Proteomes" id="UP000030665">
    <property type="component" value="Unassembled WGS sequence"/>
</dbReference>
<reference evidence="8" key="1">
    <citation type="submission" date="2014-01" db="EMBL/GenBank/DDBJ databases">
        <authorList>
            <person name="Aslett M."/>
        </authorList>
    </citation>
    <scope>NUCLEOTIDE SEQUENCE</scope>
</reference>
<dbReference type="OrthoDB" id="15954at2759"/>
<dbReference type="GO" id="GO:0004823">
    <property type="term" value="F:leucine-tRNA ligase activity"/>
    <property type="evidence" value="ECO:0007669"/>
    <property type="project" value="UniProtKB-EC"/>
</dbReference>
<keyword evidence="9" id="KW-1185">Reference proteome</keyword>
<gene>
    <name evidence="8" type="ORF">TTRE_0000200401</name>
</gene>
<keyword evidence="5" id="KW-0067">ATP-binding</keyword>
<dbReference type="AlphaFoldDB" id="A0A077Z1D8"/>
<accession>A0A077Z1D8</accession>
<dbReference type="PANTHER" id="PTHR43740:SF2">
    <property type="entry name" value="LEUCINE--TRNA LIGASE, MITOCHONDRIAL"/>
    <property type="match status" value="1"/>
</dbReference>
<evidence type="ECO:0000256" key="1">
    <source>
        <dbReference type="ARBA" id="ARBA00005594"/>
    </source>
</evidence>
<keyword evidence="6" id="KW-0648">Protein biosynthesis</keyword>
<evidence type="ECO:0000256" key="6">
    <source>
        <dbReference type="ARBA" id="ARBA00022917"/>
    </source>
</evidence>
<name>A0A077Z1D8_TRITR</name>
<dbReference type="GO" id="GO:0006429">
    <property type="term" value="P:leucyl-tRNA aminoacylation"/>
    <property type="evidence" value="ECO:0007669"/>
    <property type="project" value="InterPro"/>
</dbReference>
<protein>
    <recommendedName>
        <fullName evidence="2">leucine--tRNA ligase</fullName>
        <ecNumber evidence="2">6.1.1.4</ecNumber>
    </recommendedName>
</protein>
<dbReference type="PANTHER" id="PTHR43740">
    <property type="entry name" value="LEUCYL-TRNA SYNTHETASE"/>
    <property type="match status" value="1"/>
</dbReference>
<proteinExistence type="inferred from homology"/>
<dbReference type="Gene3D" id="1.10.730.10">
    <property type="entry name" value="Isoleucyl-tRNA Synthetase, Domain 1"/>
    <property type="match status" value="1"/>
</dbReference>
<dbReference type="GO" id="GO:0005739">
    <property type="term" value="C:mitochondrion"/>
    <property type="evidence" value="ECO:0007669"/>
    <property type="project" value="TreeGrafter"/>
</dbReference>
<dbReference type="EC" id="6.1.1.4" evidence="2"/>
<organism evidence="8 9">
    <name type="scientific">Trichuris trichiura</name>
    <name type="common">Whipworm</name>
    <name type="synonym">Trichocephalus trichiurus</name>
    <dbReference type="NCBI Taxonomy" id="36087"/>
    <lineage>
        <taxon>Eukaryota</taxon>
        <taxon>Metazoa</taxon>
        <taxon>Ecdysozoa</taxon>
        <taxon>Nematoda</taxon>
        <taxon>Enoplea</taxon>
        <taxon>Dorylaimia</taxon>
        <taxon>Trichinellida</taxon>
        <taxon>Trichuridae</taxon>
        <taxon>Trichuris</taxon>
    </lineage>
</organism>
<sequence>MYADESGYPNPVVLFVGRALKFCVIKPNFTFHTFYAVWLLFELDFTSLGGQLYDKKSGQLLLETWEKMSKSKHNGVDPQVCAEVVSMYFPFFTCLKDLFIKYGCDVTRLLVTANASPQSHRCWNLDGFFYLIRISKAGLRGIQNWINRVYWIVATIVEQRLSVGSCEGKTTDATTEDSLKEARNYFVRQKCTLKTVAESPEFERSLRCLLIMMQPFVPHHLPVWEQKWPAADKSADMVLIVQMNGKRVERIRISSETFNSLDEEIALGLAMKYSSVKEQLSQKYLRSYRLELSPALGGRLLLQVV</sequence>
<comment type="similarity">
    <text evidence="1">Belongs to the class-I aminoacyl-tRNA synthetase family.</text>
</comment>
<keyword evidence="4" id="KW-0547">Nucleotide-binding</keyword>
<dbReference type="GO" id="GO:0005524">
    <property type="term" value="F:ATP binding"/>
    <property type="evidence" value="ECO:0007669"/>
    <property type="project" value="UniProtKB-KW"/>
</dbReference>
<evidence type="ECO:0000256" key="2">
    <source>
        <dbReference type="ARBA" id="ARBA00013164"/>
    </source>
</evidence>
<dbReference type="EMBL" id="HG805865">
    <property type="protein sequence ID" value="CDW53739.1"/>
    <property type="molecule type" value="Genomic_DNA"/>
</dbReference>
<dbReference type="STRING" id="36087.A0A077Z1D8"/>
<evidence type="ECO:0000256" key="3">
    <source>
        <dbReference type="ARBA" id="ARBA00022598"/>
    </source>
</evidence>
<reference evidence="8" key="2">
    <citation type="submission" date="2014-03" db="EMBL/GenBank/DDBJ databases">
        <title>The whipworm genome and dual-species transcriptomics of an intimate host-pathogen interaction.</title>
        <authorList>
            <person name="Foth B.J."/>
            <person name="Tsai I.J."/>
            <person name="Reid A.J."/>
            <person name="Bancroft A.J."/>
            <person name="Nichol S."/>
            <person name="Tracey A."/>
            <person name="Holroyd N."/>
            <person name="Cotton J.A."/>
            <person name="Stanley E.J."/>
            <person name="Zarowiecki M."/>
            <person name="Liu J.Z."/>
            <person name="Huckvale T."/>
            <person name="Cooper P.J."/>
            <person name="Grencis R.K."/>
            <person name="Berriman M."/>
        </authorList>
    </citation>
    <scope>NUCLEOTIDE SEQUENCE [LARGE SCALE GENOMIC DNA]</scope>
</reference>
<dbReference type="SUPFAM" id="SSF52374">
    <property type="entry name" value="Nucleotidylyl transferase"/>
    <property type="match status" value="1"/>
</dbReference>
<evidence type="ECO:0000256" key="5">
    <source>
        <dbReference type="ARBA" id="ARBA00022840"/>
    </source>
</evidence>
<dbReference type="GO" id="GO:0032543">
    <property type="term" value="P:mitochondrial translation"/>
    <property type="evidence" value="ECO:0007669"/>
    <property type="project" value="TreeGrafter"/>
</dbReference>
<evidence type="ECO:0000256" key="7">
    <source>
        <dbReference type="ARBA" id="ARBA00023146"/>
    </source>
</evidence>
<evidence type="ECO:0000313" key="9">
    <source>
        <dbReference type="Proteomes" id="UP000030665"/>
    </source>
</evidence>
<evidence type="ECO:0000313" key="8">
    <source>
        <dbReference type="EMBL" id="CDW53739.1"/>
    </source>
</evidence>